<protein>
    <submittedName>
        <fullName evidence="2">Uncharacterized protein</fullName>
    </submittedName>
</protein>
<dbReference type="RefSeq" id="WP_281145013.1">
    <property type="nucleotide sequence ID" value="NZ_CP123967.1"/>
</dbReference>
<name>A0ABY8PXP4_9ACTN</name>
<feature type="region of interest" description="Disordered" evidence="1">
    <location>
        <begin position="18"/>
        <end position="37"/>
    </location>
</feature>
<dbReference type="EMBL" id="CP123967">
    <property type="protein sequence ID" value="WGT47280.1"/>
    <property type="molecule type" value="Genomic_DNA"/>
</dbReference>
<organism evidence="2 3">
    <name type="scientific">Tessaracoccus lacteus</name>
    <dbReference type="NCBI Taxonomy" id="3041766"/>
    <lineage>
        <taxon>Bacteria</taxon>
        <taxon>Bacillati</taxon>
        <taxon>Actinomycetota</taxon>
        <taxon>Actinomycetes</taxon>
        <taxon>Propionibacteriales</taxon>
        <taxon>Propionibacteriaceae</taxon>
        <taxon>Tessaracoccus</taxon>
    </lineage>
</organism>
<accession>A0ABY8PXP4</accession>
<evidence type="ECO:0000313" key="2">
    <source>
        <dbReference type="EMBL" id="WGT47280.1"/>
    </source>
</evidence>
<gene>
    <name evidence="2" type="ORF">QH948_00385</name>
</gene>
<evidence type="ECO:0000256" key="1">
    <source>
        <dbReference type="SAM" id="MobiDB-lite"/>
    </source>
</evidence>
<proteinExistence type="predicted"/>
<reference evidence="2 3" key="1">
    <citation type="journal article" date="2008" name="Int. J. Syst. Evol. Microbiol.">
        <title>Tessaracoccus flavescens sp. nov., isolated from marine sediment.</title>
        <authorList>
            <person name="Lee D.W."/>
            <person name="Lee S.D."/>
        </authorList>
    </citation>
    <scope>NUCLEOTIDE SEQUENCE [LARGE SCALE GENOMIC DNA]</scope>
    <source>
        <strain evidence="2 3">T21</strain>
    </source>
</reference>
<sequence length="207" mass="21891">MVVAFGAFVFMGGATAAAEPNPLPPGDAPPVASSPNKRQIQPAYEKVLASPERAVEELLPALSEAIFVDGYDQGLVGIQTDYDHPSITVRWLNEPPDLATRMMRAADSGIQVIHEVVSGRSRQGLDEAVAALNAEASKSHILTRLGVVGIDASDDNSQLAFKVAGHEPISPEDEALLAQITGLSEIGFRYGQSEAVTYASRQDDAAP</sequence>
<dbReference type="Proteomes" id="UP001244136">
    <property type="component" value="Chromosome"/>
</dbReference>
<keyword evidence="3" id="KW-1185">Reference proteome</keyword>
<evidence type="ECO:0000313" key="3">
    <source>
        <dbReference type="Proteomes" id="UP001244136"/>
    </source>
</evidence>